<dbReference type="Proteomes" id="UP001597045">
    <property type="component" value="Unassembled WGS sequence"/>
</dbReference>
<keyword evidence="1" id="KW-0472">Membrane</keyword>
<evidence type="ECO:0000256" key="1">
    <source>
        <dbReference type="SAM" id="Phobius"/>
    </source>
</evidence>
<dbReference type="InterPro" id="IPR023298">
    <property type="entry name" value="ATPase_P-typ_TM_dom_sf"/>
</dbReference>
<dbReference type="Pfam" id="PF00689">
    <property type="entry name" value="Cation_ATPase_C"/>
    <property type="match status" value="1"/>
</dbReference>
<name>A0ABW3MJR0_9PSEU</name>
<keyword evidence="4" id="KW-1185">Reference proteome</keyword>
<dbReference type="EMBL" id="JBHTIS010002436">
    <property type="protein sequence ID" value="MFD1049844.1"/>
    <property type="molecule type" value="Genomic_DNA"/>
</dbReference>
<dbReference type="Gene3D" id="1.20.1110.10">
    <property type="entry name" value="Calcium-transporting ATPase, transmembrane domain"/>
    <property type="match status" value="1"/>
</dbReference>
<sequence>MFHIGLLSNRPLLAAQAFGLALMAAISYVPLLQGVFHTAPLSLGDWALLFALGSLVLVGDEIRKAVLRRKEVVR</sequence>
<proteinExistence type="predicted"/>
<dbReference type="InterPro" id="IPR006068">
    <property type="entry name" value="ATPase_P-typ_cation-transptr_C"/>
</dbReference>
<organism evidence="3 4">
    <name type="scientific">Kibdelosporangium lantanae</name>
    <dbReference type="NCBI Taxonomy" id="1497396"/>
    <lineage>
        <taxon>Bacteria</taxon>
        <taxon>Bacillati</taxon>
        <taxon>Actinomycetota</taxon>
        <taxon>Actinomycetes</taxon>
        <taxon>Pseudonocardiales</taxon>
        <taxon>Pseudonocardiaceae</taxon>
        <taxon>Kibdelosporangium</taxon>
    </lineage>
</organism>
<evidence type="ECO:0000313" key="3">
    <source>
        <dbReference type="EMBL" id="MFD1049844.1"/>
    </source>
</evidence>
<feature type="transmembrane region" description="Helical" evidence="1">
    <location>
        <begin position="43"/>
        <end position="60"/>
    </location>
</feature>
<dbReference type="SUPFAM" id="SSF81665">
    <property type="entry name" value="Calcium ATPase, transmembrane domain M"/>
    <property type="match status" value="1"/>
</dbReference>
<gene>
    <name evidence="3" type="ORF">ACFQ1S_32080</name>
</gene>
<keyword evidence="1" id="KW-1133">Transmembrane helix</keyword>
<protein>
    <submittedName>
        <fullName evidence="3">Cation transporting ATPase C-terminal domain-containing protein</fullName>
    </submittedName>
</protein>
<evidence type="ECO:0000259" key="2">
    <source>
        <dbReference type="Pfam" id="PF00689"/>
    </source>
</evidence>
<evidence type="ECO:0000313" key="4">
    <source>
        <dbReference type="Proteomes" id="UP001597045"/>
    </source>
</evidence>
<accession>A0ABW3MJR0</accession>
<reference evidence="4" key="1">
    <citation type="journal article" date="2019" name="Int. J. Syst. Evol. Microbiol.">
        <title>The Global Catalogue of Microorganisms (GCM) 10K type strain sequencing project: providing services to taxonomists for standard genome sequencing and annotation.</title>
        <authorList>
            <consortium name="The Broad Institute Genomics Platform"/>
            <consortium name="The Broad Institute Genome Sequencing Center for Infectious Disease"/>
            <person name="Wu L."/>
            <person name="Ma J."/>
        </authorList>
    </citation>
    <scope>NUCLEOTIDE SEQUENCE [LARGE SCALE GENOMIC DNA]</scope>
    <source>
        <strain evidence="4">JCM 31486</strain>
    </source>
</reference>
<comment type="caution">
    <text evidence="3">The sequence shown here is derived from an EMBL/GenBank/DDBJ whole genome shotgun (WGS) entry which is preliminary data.</text>
</comment>
<feature type="transmembrane region" description="Helical" evidence="1">
    <location>
        <begin position="12"/>
        <end position="31"/>
    </location>
</feature>
<feature type="domain" description="Cation-transporting P-type ATPase C-terminal" evidence="2">
    <location>
        <begin position="2"/>
        <end position="65"/>
    </location>
</feature>
<keyword evidence="1" id="KW-0812">Transmembrane</keyword>